<evidence type="ECO:0000256" key="1">
    <source>
        <dbReference type="SAM" id="Coils"/>
    </source>
</evidence>
<feature type="coiled-coil region" evidence="1">
    <location>
        <begin position="327"/>
        <end position="354"/>
    </location>
</feature>
<evidence type="ECO:0008006" key="4">
    <source>
        <dbReference type="Google" id="ProtNLM"/>
    </source>
</evidence>
<proteinExistence type="predicted"/>
<dbReference type="Proteomes" id="UP000187209">
    <property type="component" value="Unassembled WGS sequence"/>
</dbReference>
<gene>
    <name evidence="2" type="ORF">SteCoe_16639</name>
</gene>
<keyword evidence="1" id="KW-0175">Coiled coil</keyword>
<dbReference type="OrthoDB" id="10070368at2759"/>
<dbReference type="AlphaFoldDB" id="A0A1R2C0P4"/>
<protein>
    <recommendedName>
        <fullName evidence="4">FYVE-type domain-containing protein</fullName>
    </recommendedName>
</protein>
<comment type="caution">
    <text evidence="2">The sequence shown here is derived from an EMBL/GenBank/DDBJ whole genome shotgun (WGS) entry which is preliminary data.</text>
</comment>
<evidence type="ECO:0000313" key="3">
    <source>
        <dbReference type="Proteomes" id="UP000187209"/>
    </source>
</evidence>
<reference evidence="2 3" key="1">
    <citation type="submission" date="2016-11" db="EMBL/GenBank/DDBJ databases">
        <title>The macronuclear genome of Stentor coeruleus: a giant cell with tiny introns.</title>
        <authorList>
            <person name="Slabodnick M."/>
            <person name="Ruby J.G."/>
            <person name="Reiff S.B."/>
            <person name="Swart E.C."/>
            <person name="Gosai S."/>
            <person name="Prabakaran S."/>
            <person name="Witkowska E."/>
            <person name="Larue G.E."/>
            <person name="Fisher S."/>
            <person name="Freeman R.M."/>
            <person name="Gunawardena J."/>
            <person name="Chu W."/>
            <person name="Stover N.A."/>
            <person name="Gregory B.D."/>
            <person name="Nowacki M."/>
            <person name="Derisi J."/>
            <person name="Roy S.W."/>
            <person name="Marshall W.F."/>
            <person name="Sood P."/>
        </authorList>
    </citation>
    <scope>NUCLEOTIDE SEQUENCE [LARGE SCALE GENOMIC DNA]</scope>
    <source>
        <strain evidence="2">WM001</strain>
    </source>
</reference>
<feature type="coiled-coil region" evidence="1">
    <location>
        <begin position="257"/>
        <end position="284"/>
    </location>
</feature>
<dbReference type="SUPFAM" id="SSF57903">
    <property type="entry name" value="FYVE/PHD zinc finger"/>
    <property type="match status" value="1"/>
</dbReference>
<accession>A0A1R2C0P4</accession>
<sequence length="396" mass="46166">MDSQNSYNFSDSDHYDEDDDSIEETFILPSRRNLWESDSRCQSCLINFNILGVAHTKKTMCNFCYRGVCVKCLCYSRKHPESHISSKMCRACHLECKSIRHISGKIQQALLEKQQMELEVSVAYKEKEDVTHQRQAVELQIKKFEALKHLSLEEKANELKQVNHMIEEHKNIKETIIAANLILDEQKGKLFMYIKELQKFISDLKAGIKQNEDAETRYRMRISKKKEKILAIYQAHKNRTCDSLIASEKIKEKTIEIDELVKKLEDTGRINKDLENKLETFKEKGFKNDTIIHELHTKASEAKTSFIESDAFTEEQENELSKKRSLLVEYEMIIKKYHDRLDLLRKEASRQRKASAASVQSHNYEQSSLLIQYEAAKRTNTNTVQGNLSCKQCIVI</sequence>
<keyword evidence="3" id="KW-1185">Reference proteome</keyword>
<dbReference type="EMBL" id="MPUH01000334">
    <property type="protein sequence ID" value="OMJ82593.1"/>
    <property type="molecule type" value="Genomic_DNA"/>
</dbReference>
<evidence type="ECO:0000313" key="2">
    <source>
        <dbReference type="EMBL" id="OMJ82593.1"/>
    </source>
</evidence>
<organism evidence="2 3">
    <name type="scientific">Stentor coeruleus</name>
    <dbReference type="NCBI Taxonomy" id="5963"/>
    <lineage>
        <taxon>Eukaryota</taxon>
        <taxon>Sar</taxon>
        <taxon>Alveolata</taxon>
        <taxon>Ciliophora</taxon>
        <taxon>Postciliodesmatophora</taxon>
        <taxon>Heterotrichea</taxon>
        <taxon>Heterotrichida</taxon>
        <taxon>Stentoridae</taxon>
        <taxon>Stentor</taxon>
    </lineage>
</organism>
<dbReference type="InterPro" id="IPR011011">
    <property type="entry name" value="Znf_FYVE_PHD"/>
</dbReference>
<name>A0A1R2C0P4_9CILI</name>